<dbReference type="EMBL" id="BMAC01000833">
    <property type="protein sequence ID" value="GFQ03456.1"/>
    <property type="molecule type" value="Genomic_DNA"/>
</dbReference>
<dbReference type="Gene3D" id="2.40.50.140">
    <property type="entry name" value="Nucleic acid-binding proteins"/>
    <property type="match status" value="1"/>
</dbReference>
<dbReference type="OrthoDB" id="277235at2759"/>
<evidence type="ECO:0000313" key="4">
    <source>
        <dbReference type="EMBL" id="GFQ03456.1"/>
    </source>
</evidence>
<dbReference type="SUPFAM" id="SSF50249">
    <property type="entry name" value="Nucleic acid-binding proteins"/>
    <property type="match status" value="1"/>
</dbReference>
<comment type="function">
    <text evidence="1">Associates with the EF-Tu.GDP complex and induces the exchange of GDP to GTP. It remains bound to the aminoacyl-tRNA.EF-Tu.GTP complex up to the GTP hydrolysis stage on the ribosome.</text>
</comment>
<dbReference type="PANTHER" id="PTHR10724">
    <property type="entry name" value="30S RIBOSOMAL PROTEIN S1"/>
    <property type="match status" value="1"/>
</dbReference>
<dbReference type="PANTHER" id="PTHR10724:SF10">
    <property type="entry name" value="S1 RNA-BINDING DOMAIN-CONTAINING PROTEIN 1"/>
    <property type="match status" value="1"/>
</dbReference>
<accession>A0A830D8G4</accession>
<dbReference type="GO" id="GO:0006412">
    <property type="term" value="P:translation"/>
    <property type="evidence" value="ECO:0007669"/>
    <property type="project" value="TreeGrafter"/>
</dbReference>
<protein>
    <submittedName>
        <fullName evidence="4">Protein tex</fullName>
    </submittedName>
</protein>
<dbReference type="SMART" id="SM00316">
    <property type="entry name" value="S1"/>
    <property type="match status" value="1"/>
</dbReference>
<proteinExistence type="predicted"/>
<evidence type="ECO:0000259" key="3">
    <source>
        <dbReference type="PROSITE" id="PS50126"/>
    </source>
</evidence>
<dbReference type="InterPro" id="IPR050437">
    <property type="entry name" value="Ribos_protein_bS1-like"/>
</dbReference>
<reference evidence="4" key="1">
    <citation type="submission" date="2020-07" db="EMBL/GenBank/DDBJ databases">
        <title>Ethylene signaling mediates host invasion by parasitic plants.</title>
        <authorList>
            <person name="Yoshida S."/>
        </authorList>
    </citation>
    <scope>NUCLEOTIDE SEQUENCE</scope>
    <source>
        <strain evidence="4">Okayama</strain>
    </source>
</reference>
<sequence>MPPVNNEELIPGATFKGKVRSIQPFGAFVDFGAFTDGLVHVSRLSDSFVKDVGNIVTVGQEVTVRLIEANMETGRISLSMRVTLTMKKEEDVEKLDAKLGQGVVHVATNPFVLAFRSSQAISAFLDEREKENEQVEEAIEEATKGTKDAVTSGTDDDTLSDALDKEENLESKEEAKENAVAEAIGKDEEQTEKDGEPLIAGELTDQTSVDIVEQFTENEADNVLGKDEDQSEKTESTDLSVTQNEEETASLDLEAKSAGN</sequence>
<dbReference type="GO" id="GO:0003735">
    <property type="term" value="F:structural constituent of ribosome"/>
    <property type="evidence" value="ECO:0007669"/>
    <property type="project" value="TreeGrafter"/>
</dbReference>
<evidence type="ECO:0000256" key="2">
    <source>
        <dbReference type="SAM" id="MobiDB-lite"/>
    </source>
</evidence>
<dbReference type="PROSITE" id="PS50126">
    <property type="entry name" value="S1"/>
    <property type="match status" value="1"/>
</dbReference>
<comment type="caution">
    <text evidence="4">The sequence shown here is derived from an EMBL/GenBank/DDBJ whole genome shotgun (WGS) entry which is preliminary data.</text>
</comment>
<dbReference type="AlphaFoldDB" id="A0A830D8G4"/>
<organism evidence="4 5">
    <name type="scientific">Phtheirospermum japonicum</name>
    <dbReference type="NCBI Taxonomy" id="374723"/>
    <lineage>
        <taxon>Eukaryota</taxon>
        <taxon>Viridiplantae</taxon>
        <taxon>Streptophyta</taxon>
        <taxon>Embryophyta</taxon>
        <taxon>Tracheophyta</taxon>
        <taxon>Spermatophyta</taxon>
        <taxon>Magnoliopsida</taxon>
        <taxon>eudicotyledons</taxon>
        <taxon>Gunneridae</taxon>
        <taxon>Pentapetalae</taxon>
        <taxon>asterids</taxon>
        <taxon>lamiids</taxon>
        <taxon>Lamiales</taxon>
        <taxon>Orobanchaceae</taxon>
        <taxon>Orobanchaceae incertae sedis</taxon>
        <taxon>Phtheirospermum</taxon>
    </lineage>
</organism>
<evidence type="ECO:0000256" key="1">
    <source>
        <dbReference type="ARBA" id="ARBA00025453"/>
    </source>
</evidence>
<evidence type="ECO:0000313" key="5">
    <source>
        <dbReference type="Proteomes" id="UP000653305"/>
    </source>
</evidence>
<keyword evidence="5" id="KW-1185">Reference proteome</keyword>
<dbReference type="FunFam" id="2.40.50.140:FF:000051">
    <property type="entry name" value="RNA-binding transcriptional accessory protein"/>
    <property type="match status" value="1"/>
</dbReference>
<feature type="compositionally biased region" description="Basic and acidic residues" evidence="2">
    <location>
        <begin position="162"/>
        <end position="196"/>
    </location>
</feature>
<feature type="domain" description="S1 motif" evidence="3">
    <location>
        <begin position="12"/>
        <end position="81"/>
    </location>
</feature>
<dbReference type="InterPro" id="IPR012340">
    <property type="entry name" value="NA-bd_OB-fold"/>
</dbReference>
<feature type="region of interest" description="Disordered" evidence="2">
    <location>
        <begin position="140"/>
        <end position="260"/>
    </location>
</feature>
<dbReference type="Pfam" id="PF00575">
    <property type="entry name" value="S1"/>
    <property type="match status" value="1"/>
</dbReference>
<name>A0A830D8G4_9LAMI</name>
<dbReference type="GO" id="GO:0003729">
    <property type="term" value="F:mRNA binding"/>
    <property type="evidence" value="ECO:0007669"/>
    <property type="project" value="TreeGrafter"/>
</dbReference>
<gene>
    <name evidence="4" type="ORF">PHJA_002489400</name>
</gene>
<feature type="compositionally biased region" description="Basic and acidic residues" evidence="2">
    <location>
        <begin position="224"/>
        <end position="236"/>
    </location>
</feature>
<dbReference type="GO" id="GO:0005737">
    <property type="term" value="C:cytoplasm"/>
    <property type="evidence" value="ECO:0007669"/>
    <property type="project" value="UniProtKB-ARBA"/>
</dbReference>
<dbReference type="Proteomes" id="UP000653305">
    <property type="component" value="Unassembled WGS sequence"/>
</dbReference>
<dbReference type="InterPro" id="IPR003029">
    <property type="entry name" value="S1_domain"/>
</dbReference>